<dbReference type="AlphaFoldDB" id="A0AA37K772"/>
<name>A0AA37K772_9BACT</name>
<dbReference type="Pfam" id="PF11777">
    <property type="entry name" value="DUF3316"/>
    <property type="match status" value="1"/>
</dbReference>
<protein>
    <recommendedName>
        <fullName evidence="3">DUF3316 domain-containing protein</fullName>
    </recommendedName>
</protein>
<sequence>MVGIGGYNLRDTYLSPSTDINYTGWVARVLNERMKIVRLADYNVSRQQLINVEFGSTRNGAETANEYAGFVDYSLGYHYRFPQVLSGLKVLTGASARLSGGFIYNTRNSNNPVSGKADFDLNLSAMAIYNFRIKDFPLTLRYQAEIPFAGVLFSVHKGEPYYFLTQGSADGVVRFSSFHNKFAMKNYFTLDIPVSSFTVRVGYLNSMYRTDVNSIKTHVLSNSFMIGLVKEFVSFGGKRLKSERYRYKSAYY</sequence>
<evidence type="ECO:0008006" key="3">
    <source>
        <dbReference type="Google" id="ProtNLM"/>
    </source>
</evidence>
<evidence type="ECO:0000313" key="2">
    <source>
        <dbReference type="Proteomes" id="UP001055114"/>
    </source>
</evidence>
<gene>
    <name evidence="1" type="ORF">CE91St3_23600</name>
</gene>
<comment type="caution">
    <text evidence="1">The sequence shown here is derived from an EMBL/GenBank/DDBJ whole genome shotgun (WGS) entry which is preliminary data.</text>
</comment>
<dbReference type="EMBL" id="BQNZ01000002">
    <property type="protein sequence ID" value="GKH72497.1"/>
    <property type="molecule type" value="Genomic_DNA"/>
</dbReference>
<evidence type="ECO:0000313" key="1">
    <source>
        <dbReference type="EMBL" id="GKH72497.1"/>
    </source>
</evidence>
<dbReference type="InterPro" id="IPR016879">
    <property type="entry name" value="UCP028299"/>
</dbReference>
<organism evidence="1 2">
    <name type="scientific">Parabacteroides merdae</name>
    <dbReference type="NCBI Taxonomy" id="46503"/>
    <lineage>
        <taxon>Bacteria</taxon>
        <taxon>Pseudomonadati</taxon>
        <taxon>Bacteroidota</taxon>
        <taxon>Bacteroidia</taxon>
        <taxon>Bacteroidales</taxon>
        <taxon>Tannerellaceae</taxon>
        <taxon>Parabacteroides</taxon>
    </lineage>
</organism>
<reference evidence="1" key="1">
    <citation type="submission" date="2022-01" db="EMBL/GenBank/DDBJ databases">
        <title>Novel bile acid biosynthetic pathways are enriched in the microbiome of centenarians.</title>
        <authorList>
            <person name="Sato Y."/>
            <person name="Atarashi K."/>
            <person name="Plichta R.D."/>
            <person name="Arai Y."/>
            <person name="Sasajima S."/>
            <person name="Kearney M.S."/>
            <person name="Suda W."/>
            <person name="Takeshita K."/>
            <person name="Sasaki T."/>
            <person name="Okamoto S."/>
            <person name="Skelly N.A."/>
            <person name="Okamura Y."/>
            <person name="Vlamakis H."/>
            <person name="Li Y."/>
            <person name="Tanoue T."/>
            <person name="Takei H."/>
            <person name="Nittono H."/>
            <person name="Narushima S."/>
            <person name="Irie J."/>
            <person name="Itoh H."/>
            <person name="Moriya K."/>
            <person name="Sugiura Y."/>
            <person name="Suematsu M."/>
            <person name="Moritoki N."/>
            <person name="Shibata S."/>
            <person name="Littman R.D."/>
            <person name="Fischbach A.M."/>
            <person name="Uwamino Y."/>
            <person name="Inoue T."/>
            <person name="Honda A."/>
            <person name="Hattori M."/>
            <person name="Murai T."/>
            <person name="Xavier J.R."/>
            <person name="Hirose N."/>
            <person name="Honda K."/>
        </authorList>
    </citation>
    <scope>NUCLEOTIDE SEQUENCE</scope>
    <source>
        <strain evidence="1">CE91-St3</strain>
    </source>
</reference>
<accession>A0AA37K772</accession>
<dbReference type="Proteomes" id="UP001055114">
    <property type="component" value="Unassembled WGS sequence"/>
</dbReference>
<proteinExistence type="predicted"/>